<dbReference type="SUPFAM" id="SSF81624">
    <property type="entry name" value="N-terminal domain of MutM-like DNA repair proteins"/>
    <property type="match status" value="1"/>
</dbReference>
<evidence type="ECO:0000313" key="18">
    <source>
        <dbReference type="Proteomes" id="UP000552644"/>
    </source>
</evidence>
<evidence type="ECO:0000256" key="6">
    <source>
        <dbReference type="ARBA" id="ARBA00022801"/>
    </source>
</evidence>
<dbReference type="EMBL" id="JACHJP010000006">
    <property type="protein sequence ID" value="MBB4918211.1"/>
    <property type="molecule type" value="Genomic_DNA"/>
</dbReference>
<dbReference type="InterPro" id="IPR035937">
    <property type="entry name" value="FPG_N"/>
</dbReference>
<dbReference type="Pfam" id="PF06831">
    <property type="entry name" value="H2TH"/>
    <property type="match status" value="1"/>
</dbReference>
<dbReference type="InterPro" id="IPR000214">
    <property type="entry name" value="Znf_DNA_glyclase/AP_lyase"/>
</dbReference>
<dbReference type="GO" id="GO:0008270">
    <property type="term" value="F:zinc ion binding"/>
    <property type="evidence" value="ECO:0007669"/>
    <property type="project" value="UniProtKB-KW"/>
</dbReference>
<comment type="catalytic activity">
    <reaction evidence="13">
        <text>2'-deoxyribonucleotide-(2'-deoxyribose 5'-phosphate)-2'-deoxyribonucleotide-DNA = a 3'-end 2'-deoxyribonucleotide-(2,3-dehydro-2,3-deoxyribose 5'-phosphate)-DNA + a 5'-end 5'-phospho-2'-deoxyribonucleoside-DNA + H(+)</text>
        <dbReference type="Rhea" id="RHEA:66592"/>
        <dbReference type="Rhea" id="RHEA-COMP:13180"/>
        <dbReference type="Rhea" id="RHEA-COMP:16897"/>
        <dbReference type="Rhea" id="RHEA-COMP:17067"/>
        <dbReference type="ChEBI" id="CHEBI:15378"/>
        <dbReference type="ChEBI" id="CHEBI:136412"/>
        <dbReference type="ChEBI" id="CHEBI:157695"/>
        <dbReference type="ChEBI" id="CHEBI:167181"/>
        <dbReference type="EC" id="4.2.99.18"/>
    </reaction>
</comment>
<evidence type="ECO:0000256" key="1">
    <source>
        <dbReference type="ARBA" id="ARBA00009409"/>
    </source>
</evidence>
<dbReference type="PANTHER" id="PTHR42697:SF1">
    <property type="entry name" value="ENDONUCLEASE 8"/>
    <property type="match status" value="1"/>
</dbReference>
<dbReference type="PROSITE" id="PS01242">
    <property type="entry name" value="ZF_FPG_1"/>
    <property type="match status" value="1"/>
</dbReference>
<dbReference type="SMART" id="SM01232">
    <property type="entry name" value="H2TH"/>
    <property type="match status" value="1"/>
</dbReference>
<dbReference type="Pfam" id="PF01149">
    <property type="entry name" value="Fapy_DNA_glyco"/>
    <property type="match status" value="1"/>
</dbReference>
<evidence type="ECO:0000256" key="11">
    <source>
        <dbReference type="ARBA" id="ARBA00023268"/>
    </source>
</evidence>
<dbReference type="InterPro" id="IPR010979">
    <property type="entry name" value="Ribosomal_uS13-like_H2TH"/>
</dbReference>
<keyword evidence="8" id="KW-0238">DNA-binding</keyword>
<dbReference type="PANTHER" id="PTHR42697">
    <property type="entry name" value="ENDONUCLEASE 8"/>
    <property type="match status" value="1"/>
</dbReference>
<dbReference type="PROSITE" id="PS51068">
    <property type="entry name" value="FPG_CAT"/>
    <property type="match status" value="1"/>
</dbReference>
<evidence type="ECO:0000256" key="7">
    <source>
        <dbReference type="ARBA" id="ARBA00022833"/>
    </source>
</evidence>
<dbReference type="SUPFAM" id="SSF57716">
    <property type="entry name" value="Glucocorticoid receptor-like (DNA-binding domain)"/>
    <property type="match status" value="1"/>
</dbReference>
<gene>
    <name evidence="17" type="ORF">FHS44_005338</name>
</gene>
<keyword evidence="17" id="KW-0255">Endonuclease</keyword>
<keyword evidence="17" id="KW-0540">Nuclease</keyword>
<dbReference type="Gene3D" id="3.20.190.10">
    <property type="entry name" value="MutM-like, N-terminal"/>
    <property type="match status" value="1"/>
</dbReference>
<dbReference type="AlphaFoldDB" id="A0A7W7VPR1"/>
<dbReference type="Gene3D" id="1.10.8.50">
    <property type="match status" value="1"/>
</dbReference>
<reference evidence="17 18" key="1">
    <citation type="submission" date="2020-08" db="EMBL/GenBank/DDBJ databases">
        <title>Genomic Encyclopedia of Type Strains, Phase III (KMG-III): the genomes of soil and plant-associated and newly described type strains.</title>
        <authorList>
            <person name="Whitman W."/>
        </authorList>
    </citation>
    <scope>NUCLEOTIDE SEQUENCE [LARGE SCALE GENOMIC DNA]</scope>
    <source>
        <strain evidence="17 18">CECT 8840</strain>
    </source>
</reference>
<evidence type="ECO:0000259" key="15">
    <source>
        <dbReference type="PROSITE" id="PS51066"/>
    </source>
</evidence>
<dbReference type="InterPro" id="IPR015887">
    <property type="entry name" value="DNA_glyclase_Znf_dom_DNA_BS"/>
</dbReference>
<evidence type="ECO:0000256" key="9">
    <source>
        <dbReference type="ARBA" id="ARBA00023204"/>
    </source>
</evidence>
<dbReference type="GO" id="GO:0006284">
    <property type="term" value="P:base-excision repair"/>
    <property type="evidence" value="ECO:0007669"/>
    <property type="project" value="InterPro"/>
</dbReference>
<evidence type="ECO:0000259" key="16">
    <source>
        <dbReference type="PROSITE" id="PS51068"/>
    </source>
</evidence>
<dbReference type="CDD" id="cd08971">
    <property type="entry name" value="AcNei2_N"/>
    <property type="match status" value="1"/>
</dbReference>
<protein>
    <recommendedName>
        <fullName evidence="2">DNA-(apurinic or apyrimidinic site) lyase</fullName>
        <ecNumber evidence="2">4.2.99.18</ecNumber>
    </recommendedName>
</protein>
<comment type="caution">
    <text evidence="17">The sequence shown here is derived from an EMBL/GenBank/DDBJ whole genome shotgun (WGS) entry which is preliminary data.</text>
</comment>
<dbReference type="GO" id="GO:0003684">
    <property type="term" value="F:damaged DNA binding"/>
    <property type="evidence" value="ECO:0007669"/>
    <property type="project" value="InterPro"/>
</dbReference>
<dbReference type="PROSITE" id="PS51066">
    <property type="entry name" value="ZF_FPG_2"/>
    <property type="match status" value="1"/>
</dbReference>
<evidence type="ECO:0000256" key="8">
    <source>
        <dbReference type="ARBA" id="ARBA00023125"/>
    </source>
</evidence>
<feature type="domain" description="FPG-type" evidence="15">
    <location>
        <begin position="220"/>
        <end position="258"/>
    </location>
</feature>
<keyword evidence="4" id="KW-0227">DNA damage</keyword>
<keyword evidence="12 17" id="KW-0326">Glycosidase</keyword>
<dbReference type="GO" id="GO:0140078">
    <property type="term" value="F:class I DNA-(apurinic or apyrimidinic site) endonuclease activity"/>
    <property type="evidence" value="ECO:0007669"/>
    <property type="project" value="UniProtKB-EC"/>
</dbReference>
<sequence>MPEGDVVHLTARRLGLALDGRVLTRSDFRVPAHATADLTGRAVLETHSRGKHLLTRIEGGLTVHTHLRMEGSWRISRPGQGTPPGDVVRLLLANEEWQATGVRLGMVDLLPTRQEARVVGHLGPDLLGADWDPGEAVRRLSAAPETTIGEALLDQRNLAGIGTIYRAETLFLARLWPWTPVGAVEDLERVVEIAQRLLHVNRERPNRVTTGDTRPGRNTWVYGRAGRACLRCGNRISRGEMGQKPQERLIIWCRRCQPERGTG</sequence>
<dbReference type="RefSeq" id="WP_184719252.1">
    <property type="nucleotide sequence ID" value="NZ_JACHJP010000006.1"/>
</dbReference>
<dbReference type="SMART" id="SM00898">
    <property type="entry name" value="Fapy_DNA_glyco"/>
    <property type="match status" value="1"/>
</dbReference>
<keyword evidence="11" id="KW-0511">Multifunctional enzyme</keyword>
<keyword evidence="18" id="KW-1185">Reference proteome</keyword>
<keyword evidence="10 17" id="KW-0456">Lyase</keyword>
<comment type="similarity">
    <text evidence="1">Belongs to the FPG family.</text>
</comment>
<keyword evidence="7" id="KW-0862">Zinc</keyword>
<dbReference type="InterPro" id="IPR015886">
    <property type="entry name" value="H2TH_FPG"/>
</dbReference>
<keyword evidence="3" id="KW-0479">Metal-binding</keyword>
<dbReference type="EC" id="4.2.99.18" evidence="2"/>
<dbReference type="SUPFAM" id="SSF46946">
    <property type="entry name" value="S13-like H2TH domain"/>
    <property type="match status" value="1"/>
</dbReference>
<dbReference type="GO" id="GO:0000703">
    <property type="term" value="F:oxidized pyrimidine nucleobase lesion DNA N-glycosylase activity"/>
    <property type="evidence" value="ECO:0007669"/>
    <property type="project" value="TreeGrafter"/>
</dbReference>
<evidence type="ECO:0000256" key="3">
    <source>
        <dbReference type="ARBA" id="ARBA00022723"/>
    </source>
</evidence>
<evidence type="ECO:0000256" key="2">
    <source>
        <dbReference type="ARBA" id="ARBA00012720"/>
    </source>
</evidence>
<evidence type="ECO:0000256" key="10">
    <source>
        <dbReference type="ARBA" id="ARBA00023239"/>
    </source>
</evidence>
<keyword evidence="6 17" id="KW-0378">Hydrolase</keyword>
<proteinExistence type="inferred from homology"/>
<evidence type="ECO:0000313" key="17">
    <source>
        <dbReference type="EMBL" id="MBB4918211.1"/>
    </source>
</evidence>
<dbReference type="InterPro" id="IPR044090">
    <property type="entry name" value="Nei2_N"/>
</dbReference>
<evidence type="ECO:0000256" key="5">
    <source>
        <dbReference type="ARBA" id="ARBA00022771"/>
    </source>
</evidence>
<evidence type="ECO:0000256" key="14">
    <source>
        <dbReference type="PROSITE-ProRule" id="PRU00391"/>
    </source>
</evidence>
<name>A0A7W7VPR1_9ACTN</name>
<evidence type="ECO:0000256" key="4">
    <source>
        <dbReference type="ARBA" id="ARBA00022763"/>
    </source>
</evidence>
<organism evidence="17 18">
    <name type="scientific">Streptosporangium saharense</name>
    <dbReference type="NCBI Taxonomy" id="1706840"/>
    <lineage>
        <taxon>Bacteria</taxon>
        <taxon>Bacillati</taxon>
        <taxon>Actinomycetota</taxon>
        <taxon>Actinomycetes</taxon>
        <taxon>Streptosporangiales</taxon>
        <taxon>Streptosporangiaceae</taxon>
        <taxon>Streptosporangium</taxon>
    </lineage>
</organism>
<keyword evidence="5 14" id="KW-0863">Zinc-finger</keyword>
<keyword evidence="9" id="KW-0234">DNA repair</keyword>
<dbReference type="InterPro" id="IPR012319">
    <property type="entry name" value="FPG_cat"/>
</dbReference>
<evidence type="ECO:0000256" key="13">
    <source>
        <dbReference type="ARBA" id="ARBA00044632"/>
    </source>
</evidence>
<feature type="domain" description="Formamidopyrimidine-DNA glycosylase catalytic" evidence="16">
    <location>
        <begin position="2"/>
        <end position="91"/>
    </location>
</feature>
<accession>A0A7W7VPR1</accession>
<dbReference type="Proteomes" id="UP000552644">
    <property type="component" value="Unassembled WGS sequence"/>
</dbReference>
<evidence type="ECO:0000256" key="12">
    <source>
        <dbReference type="ARBA" id="ARBA00023295"/>
    </source>
</evidence>